<reference evidence="3" key="1">
    <citation type="submission" date="2020-02" db="EMBL/GenBank/DDBJ databases">
        <authorList>
            <person name="Scholz U."/>
            <person name="Mascher M."/>
            <person name="Fiebig A."/>
        </authorList>
    </citation>
    <scope>NUCLEOTIDE SEQUENCE</scope>
</reference>
<accession>A0A7I8LD75</accession>
<feature type="domain" description="Bifunctional inhibitor/plant lipid transfer protein/seed storage helical" evidence="2">
    <location>
        <begin position="34"/>
        <end position="107"/>
    </location>
</feature>
<dbReference type="Gene3D" id="1.10.110.10">
    <property type="entry name" value="Plant lipid-transfer and hydrophobic proteins"/>
    <property type="match status" value="1"/>
</dbReference>
<feature type="signal peptide" evidence="1">
    <location>
        <begin position="1"/>
        <end position="25"/>
    </location>
</feature>
<name>A0A7I8LD75_SPIIN</name>
<keyword evidence="4" id="KW-1185">Reference proteome</keyword>
<sequence>MAAGGGTTTKIGIALVALLVMVALAADGAAAQACGSTFFSALVQLMPCRPAVTPFSPAPPSEACCNALKTLGRPCLCLLINGPPISGVDRNIAKELPAKCTVNYDPCS</sequence>
<dbReference type="OrthoDB" id="772427at2759"/>
<evidence type="ECO:0000313" key="4">
    <source>
        <dbReference type="Proteomes" id="UP000663760"/>
    </source>
</evidence>
<organism evidence="3 4">
    <name type="scientific">Spirodela intermedia</name>
    <name type="common">Intermediate duckweed</name>
    <dbReference type="NCBI Taxonomy" id="51605"/>
    <lineage>
        <taxon>Eukaryota</taxon>
        <taxon>Viridiplantae</taxon>
        <taxon>Streptophyta</taxon>
        <taxon>Embryophyta</taxon>
        <taxon>Tracheophyta</taxon>
        <taxon>Spermatophyta</taxon>
        <taxon>Magnoliopsida</taxon>
        <taxon>Liliopsida</taxon>
        <taxon>Araceae</taxon>
        <taxon>Lemnoideae</taxon>
        <taxon>Spirodela</taxon>
    </lineage>
</organism>
<dbReference type="SMART" id="SM00499">
    <property type="entry name" value="AAI"/>
    <property type="match status" value="1"/>
</dbReference>
<dbReference type="GO" id="GO:0005504">
    <property type="term" value="F:fatty acid binding"/>
    <property type="evidence" value="ECO:0007669"/>
    <property type="project" value="InterPro"/>
</dbReference>
<keyword evidence="1" id="KW-0732">Signal</keyword>
<dbReference type="Pfam" id="PF00234">
    <property type="entry name" value="Tryp_alpha_amyl"/>
    <property type="match status" value="1"/>
</dbReference>
<dbReference type="SUPFAM" id="SSF47699">
    <property type="entry name" value="Bifunctional inhibitor/lipid-transfer protein/seed storage 2S albumin"/>
    <property type="match status" value="1"/>
</dbReference>
<evidence type="ECO:0000259" key="2">
    <source>
        <dbReference type="SMART" id="SM00499"/>
    </source>
</evidence>
<gene>
    <name evidence="3" type="ORF">SI8410_14018655</name>
</gene>
<dbReference type="GO" id="GO:0009627">
    <property type="term" value="P:systemic acquired resistance"/>
    <property type="evidence" value="ECO:0007669"/>
    <property type="project" value="InterPro"/>
</dbReference>
<dbReference type="EMBL" id="LR746277">
    <property type="protein sequence ID" value="CAA7407977.1"/>
    <property type="molecule type" value="Genomic_DNA"/>
</dbReference>
<evidence type="ECO:0000256" key="1">
    <source>
        <dbReference type="SAM" id="SignalP"/>
    </source>
</evidence>
<protein>
    <recommendedName>
        <fullName evidence="2">Bifunctional inhibitor/plant lipid transfer protein/seed storage helical domain-containing protein</fullName>
    </recommendedName>
</protein>
<dbReference type="PANTHER" id="PTHR33122">
    <property type="entry name" value="LIPID BINDING PROTEIN-RELATED"/>
    <property type="match status" value="1"/>
</dbReference>
<dbReference type="AlphaFoldDB" id="A0A7I8LD75"/>
<feature type="chain" id="PRO_5029748297" description="Bifunctional inhibitor/plant lipid transfer protein/seed storage helical domain-containing protein" evidence="1">
    <location>
        <begin position="26"/>
        <end position="108"/>
    </location>
</feature>
<dbReference type="InterPro" id="IPR039265">
    <property type="entry name" value="DIR1-like"/>
</dbReference>
<proteinExistence type="predicted"/>
<dbReference type="InterPro" id="IPR016140">
    <property type="entry name" value="Bifunc_inhib/LTP/seed_store"/>
</dbReference>
<evidence type="ECO:0000313" key="3">
    <source>
        <dbReference type="EMBL" id="CAA7407977.1"/>
    </source>
</evidence>
<dbReference type="PANTHER" id="PTHR33122:SF33">
    <property type="entry name" value="BIFUNCTIONAL INHIBITOR_LIPID-TRANSFER PROTEIN_SEED STORAGE 2S ALBUMIN SUPERFAMILY PROTEIN"/>
    <property type="match status" value="1"/>
</dbReference>
<dbReference type="Proteomes" id="UP000663760">
    <property type="component" value="Chromosome 14"/>
</dbReference>
<dbReference type="InterPro" id="IPR036312">
    <property type="entry name" value="Bifun_inhib/LTP/seed_sf"/>
</dbReference>